<dbReference type="AlphaFoldDB" id="A0AAD6YCP3"/>
<evidence type="ECO:0000313" key="2">
    <source>
        <dbReference type="Proteomes" id="UP001219525"/>
    </source>
</evidence>
<reference evidence="1" key="1">
    <citation type="submission" date="2023-03" db="EMBL/GenBank/DDBJ databases">
        <title>Massive genome expansion in bonnet fungi (Mycena s.s.) driven by repeated elements and novel gene families across ecological guilds.</title>
        <authorList>
            <consortium name="Lawrence Berkeley National Laboratory"/>
            <person name="Harder C.B."/>
            <person name="Miyauchi S."/>
            <person name="Viragh M."/>
            <person name="Kuo A."/>
            <person name="Thoen E."/>
            <person name="Andreopoulos B."/>
            <person name="Lu D."/>
            <person name="Skrede I."/>
            <person name="Drula E."/>
            <person name="Henrissat B."/>
            <person name="Morin E."/>
            <person name="Kohler A."/>
            <person name="Barry K."/>
            <person name="LaButti K."/>
            <person name="Morin E."/>
            <person name="Salamov A."/>
            <person name="Lipzen A."/>
            <person name="Mereny Z."/>
            <person name="Hegedus B."/>
            <person name="Baldrian P."/>
            <person name="Stursova M."/>
            <person name="Weitz H."/>
            <person name="Taylor A."/>
            <person name="Grigoriev I.V."/>
            <person name="Nagy L.G."/>
            <person name="Martin F."/>
            <person name="Kauserud H."/>
        </authorList>
    </citation>
    <scope>NUCLEOTIDE SEQUENCE</scope>
    <source>
        <strain evidence="1">9144</strain>
    </source>
</reference>
<comment type="caution">
    <text evidence="1">The sequence shown here is derived from an EMBL/GenBank/DDBJ whole genome shotgun (WGS) entry which is preliminary data.</text>
</comment>
<organism evidence="1 2">
    <name type="scientific">Mycena pura</name>
    <dbReference type="NCBI Taxonomy" id="153505"/>
    <lineage>
        <taxon>Eukaryota</taxon>
        <taxon>Fungi</taxon>
        <taxon>Dikarya</taxon>
        <taxon>Basidiomycota</taxon>
        <taxon>Agaricomycotina</taxon>
        <taxon>Agaricomycetes</taxon>
        <taxon>Agaricomycetidae</taxon>
        <taxon>Agaricales</taxon>
        <taxon>Marasmiineae</taxon>
        <taxon>Mycenaceae</taxon>
        <taxon>Mycena</taxon>
    </lineage>
</organism>
<feature type="non-terminal residue" evidence="1">
    <location>
        <position position="1"/>
    </location>
</feature>
<name>A0AAD6YCP3_9AGAR</name>
<proteinExistence type="predicted"/>
<keyword evidence="2" id="KW-1185">Reference proteome</keyword>
<gene>
    <name evidence="1" type="ORF">GGX14DRAFT_617717</name>
</gene>
<dbReference type="Proteomes" id="UP001219525">
    <property type="component" value="Unassembled WGS sequence"/>
</dbReference>
<dbReference type="EMBL" id="JARJCW010000020">
    <property type="protein sequence ID" value="KAJ7213907.1"/>
    <property type="molecule type" value="Genomic_DNA"/>
</dbReference>
<evidence type="ECO:0000313" key="1">
    <source>
        <dbReference type="EMBL" id="KAJ7213907.1"/>
    </source>
</evidence>
<protein>
    <submittedName>
        <fullName evidence="1">Uncharacterized protein</fullName>
    </submittedName>
</protein>
<feature type="non-terminal residue" evidence="1">
    <location>
        <position position="86"/>
    </location>
</feature>
<accession>A0AAD6YCP3</accession>
<sequence length="86" mass="9564">KFVQLFEWPRRRQLAGQPCTVVALSPGTVVPGTRITRGSGFSFPLNSTEARIQSVEDGATSILQALVRSEFPENPDQIFLTSWGEW</sequence>